<dbReference type="Proteomes" id="UP000004995">
    <property type="component" value="Unassembled WGS sequence"/>
</dbReference>
<evidence type="ECO:0000313" key="2">
    <source>
        <dbReference type="Proteomes" id="UP000004995"/>
    </source>
</evidence>
<keyword evidence="2" id="KW-1185">Reference proteome</keyword>
<sequence length="43" mass="4652">MFHLNAVGRVFRSGCRYLFLLNSVVLGGSPGTSVHRSSFLVGL</sequence>
<accession>K3YNS6</accession>
<reference evidence="1" key="2">
    <citation type="submission" date="2018-08" db="UniProtKB">
        <authorList>
            <consortium name="EnsemblPlants"/>
        </authorList>
    </citation>
    <scope>IDENTIFICATION</scope>
    <source>
        <strain evidence="1">Yugu1</strain>
    </source>
</reference>
<organism evidence="1 2">
    <name type="scientific">Setaria italica</name>
    <name type="common">Foxtail millet</name>
    <name type="synonym">Panicum italicum</name>
    <dbReference type="NCBI Taxonomy" id="4555"/>
    <lineage>
        <taxon>Eukaryota</taxon>
        <taxon>Viridiplantae</taxon>
        <taxon>Streptophyta</taxon>
        <taxon>Embryophyta</taxon>
        <taxon>Tracheophyta</taxon>
        <taxon>Spermatophyta</taxon>
        <taxon>Magnoliopsida</taxon>
        <taxon>Liliopsida</taxon>
        <taxon>Poales</taxon>
        <taxon>Poaceae</taxon>
        <taxon>PACMAD clade</taxon>
        <taxon>Panicoideae</taxon>
        <taxon>Panicodae</taxon>
        <taxon>Paniceae</taxon>
        <taxon>Cenchrinae</taxon>
        <taxon>Setaria</taxon>
    </lineage>
</organism>
<dbReference type="EMBL" id="AGNK02003871">
    <property type="status" value="NOT_ANNOTATED_CDS"/>
    <property type="molecule type" value="Genomic_DNA"/>
</dbReference>
<dbReference type="InParanoid" id="K3YNS6"/>
<evidence type="ECO:0000313" key="1">
    <source>
        <dbReference type="EnsemblPlants" id="KQL01909"/>
    </source>
</evidence>
<dbReference type="Gramene" id="KQL01909">
    <property type="protein sequence ID" value="KQL01909"/>
    <property type="gene ID" value="SETIT_015918mg"/>
</dbReference>
<dbReference type="HOGENOM" id="CLU_3243125_0_0_1"/>
<protein>
    <submittedName>
        <fullName evidence="1">Uncharacterized protein</fullName>
    </submittedName>
</protein>
<dbReference type="AlphaFoldDB" id="K3YNS6"/>
<dbReference type="EnsemblPlants" id="KQL01909">
    <property type="protein sequence ID" value="KQL01909"/>
    <property type="gene ID" value="SETIT_015918mg"/>
</dbReference>
<reference evidence="2" key="1">
    <citation type="journal article" date="2012" name="Nat. Biotechnol.">
        <title>Reference genome sequence of the model plant Setaria.</title>
        <authorList>
            <person name="Bennetzen J.L."/>
            <person name="Schmutz J."/>
            <person name="Wang H."/>
            <person name="Percifield R."/>
            <person name="Hawkins J."/>
            <person name="Pontaroli A.C."/>
            <person name="Estep M."/>
            <person name="Feng L."/>
            <person name="Vaughn J.N."/>
            <person name="Grimwood J."/>
            <person name="Jenkins J."/>
            <person name="Barry K."/>
            <person name="Lindquist E."/>
            <person name="Hellsten U."/>
            <person name="Deshpande S."/>
            <person name="Wang X."/>
            <person name="Wu X."/>
            <person name="Mitros T."/>
            <person name="Triplett J."/>
            <person name="Yang X."/>
            <person name="Ye C.Y."/>
            <person name="Mauro-Herrera M."/>
            <person name="Wang L."/>
            <person name="Li P."/>
            <person name="Sharma M."/>
            <person name="Sharma R."/>
            <person name="Ronald P.C."/>
            <person name="Panaud O."/>
            <person name="Kellogg E.A."/>
            <person name="Brutnell T.P."/>
            <person name="Doust A.N."/>
            <person name="Tuskan G.A."/>
            <person name="Rokhsar D."/>
            <person name="Devos K.M."/>
        </authorList>
    </citation>
    <scope>NUCLEOTIDE SEQUENCE [LARGE SCALE GENOMIC DNA]</scope>
    <source>
        <strain evidence="2">cv. Yugu1</strain>
    </source>
</reference>
<proteinExistence type="predicted"/>
<name>K3YNS6_SETIT</name>